<dbReference type="PANTHER" id="PTHR31672:SF13">
    <property type="entry name" value="F-BOX PROTEIN CPR30-LIKE"/>
    <property type="match status" value="1"/>
</dbReference>
<dbReference type="STRING" id="81985.R0I9A5"/>
<dbReference type="InterPro" id="IPR050796">
    <property type="entry name" value="SCF_F-box_component"/>
</dbReference>
<dbReference type="SUPFAM" id="SSF50965">
    <property type="entry name" value="Galactose oxidase, central domain"/>
    <property type="match status" value="1"/>
</dbReference>
<reference evidence="3" key="1">
    <citation type="journal article" date="2013" name="Nat. Genet.">
        <title>The Capsella rubella genome and the genomic consequences of rapid mating system evolution.</title>
        <authorList>
            <person name="Slotte T."/>
            <person name="Hazzouri K.M."/>
            <person name="Agren J.A."/>
            <person name="Koenig D."/>
            <person name="Maumus F."/>
            <person name="Guo Y.L."/>
            <person name="Steige K."/>
            <person name="Platts A.E."/>
            <person name="Escobar J.S."/>
            <person name="Newman L.K."/>
            <person name="Wang W."/>
            <person name="Mandakova T."/>
            <person name="Vello E."/>
            <person name="Smith L.M."/>
            <person name="Henz S.R."/>
            <person name="Steffen J."/>
            <person name="Takuno S."/>
            <person name="Brandvain Y."/>
            <person name="Coop G."/>
            <person name="Andolfatto P."/>
            <person name="Hu T.T."/>
            <person name="Blanchette M."/>
            <person name="Clark R.M."/>
            <person name="Quesneville H."/>
            <person name="Nordborg M."/>
            <person name="Gaut B.S."/>
            <person name="Lysak M.A."/>
            <person name="Jenkins J."/>
            <person name="Grimwood J."/>
            <person name="Chapman J."/>
            <person name="Prochnik S."/>
            <person name="Shu S."/>
            <person name="Rokhsar D."/>
            <person name="Schmutz J."/>
            <person name="Weigel D."/>
            <person name="Wright S.I."/>
        </authorList>
    </citation>
    <scope>NUCLEOTIDE SEQUENCE [LARGE SCALE GENOMIC DNA]</scope>
    <source>
        <strain evidence="3">cv. Monte Gargano</strain>
    </source>
</reference>
<evidence type="ECO:0000259" key="1">
    <source>
        <dbReference type="PROSITE" id="PS50181"/>
    </source>
</evidence>
<name>R0I9A5_9BRAS</name>
<dbReference type="NCBIfam" id="TIGR01640">
    <property type="entry name" value="F_box_assoc_1"/>
    <property type="match status" value="1"/>
</dbReference>
<dbReference type="EMBL" id="KB870807">
    <property type="protein sequence ID" value="EOA33093.1"/>
    <property type="molecule type" value="Genomic_DNA"/>
</dbReference>
<dbReference type="InterPro" id="IPR001810">
    <property type="entry name" value="F-box_dom"/>
</dbReference>
<dbReference type="CDD" id="cd22157">
    <property type="entry name" value="F-box_AtFBW1-like"/>
    <property type="match status" value="1"/>
</dbReference>
<dbReference type="PANTHER" id="PTHR31672">
    <property type="entry name" value="BNACNNG10540D PROTEIN"/>
    <property type="match status" value="1"/>
</dbReference>
<dbReference type="InterPro" id="IPR006527">
    <property type="entry name" value="F-box-assoc_dom_typ1"/>
</dbReference>
<proteinExistence type="predicted"/>
<keyword evidence="3" id="KW-1185">Reference proteome</keyword>
<protein>
    <recommendedName>
        <fullName evidence="1">F-box domain-containing protein</fullName>
    </recommendedName>
</protein>
<dbReference type="SUPFAM" id="SSF81383">
    <property type="entry name" value="F-box domain"/>
    <property type="match status" value="1"/>
</dbReference>
<dbReference type="SMART" id="SM00256">
    <property type="entry name" value="FBOX"/>
    <property type="match status" value="1"/>
</dbReference>
<evidence type="ECO:0000313" key="2">
    <source>
        <dbReference type="EMBL" id="EOA33093.1"/>
    </source>
</evidence>
<feature type="domain" description="F-box" evidence="1">
    <location>
        <begin position="1"/>
        <end position="48"/>
    </location>
</feature>
<dbReference type="InterPro" id="IPR036047">
    <property type="entry name" value="F-box-like_dom_sf"/>
</dbReference>
<organism evidence="2 3">
    <name type="scientific">Capsella rubella</name>
    <dbReference type="NCBI Taxonomy" id="81985"/>
    <lineage>
        <taxon>Eukaryota</taxon>
        <taxon>Viridiplantae</taxon>
        <taxon>Streptophyta</taxon>
        <taxon>Embryophyta</taxon>
        <taxon>Tracheophyta</taxon>
        <taxon>Spermatophyta</taxon>
        <taxon>Magnoliopsida</taxon>
        <taxon>eudicotyledons</taxon>
        <taxon>Gunneridae</taxon>
        <taxon>Pentapetalae</taxon>
        <taxon>rosids</taxon>
        <taxon>malvids</taxon>
        <taxon>Brassicales</taxon>
        <taxon>Brassicaceae</taxon>
        <taxon>Camelineae</taxon>
        <taxon>Capsella</taxon>
    </lineage>
</organism>
<evidence type="ECO:0000313" key="3">
    <source>
        <dbReference type="Proteomes" id="UP000029121"/>
    </source>
</evidence>
<dbReference type="AlphaFoldDB" id="R0I9A5"/>
<dbReference type="Pfam" id="PF07734">
    <property type="entry name" value="FBA_1"/>
    <property type="match status" value="1"/>
</dbReference>
<gene>
    <name evidence="2" type="ORF">CARUB_v10016431mg</name>
</gene>
<dbReference type="Proteomes" id="UP000029121">
    <property type="component" value="Unassembled WGS sequence"/>
</dbReference>
<dbReference type="Pfam" id="PF00646">
    <property type="entry name" value="F-box"/>
    <property type="match status" value="1"/>
</dbReference>
<sequence length="352" mass="40889">MVNLPWELIEEILFRVPATSLKRLGSTCKQWNALFENQRSPRSTLQSMVLLLNDLRVYPINVNLNDTGPSIEFKSALSFKDSDSNSEEIDITGVFHCDGLLLCTTDDNRLVVWNPCLRETRWINFKNVYRIISRFALGYQNNKSFRSYKILRFWRFDLTPSLLSGSEIYEFTSNSWKVLPDNLAPKHSILSGIGVSSKGNTYWLVSDKGTEFILSFDFTTERFKHFSLPATLNFCMMVLSVVRDEELSIVSHHKFGKPEKDIWIAKRNDSEAALSWKKSCTVEFKPYSNCFINRYCHSFVMDEEKNVVVGYCWVCIMREDNAYNIEVPFVESTSWLCHPFIFNYVPSLVQIQ</sequence>
<dbReference type="PROSITE" id="PS50181">
    <property type="entry name" value="FBOX"/>
    <property type="match status" value="1"/>
</dbReference>
<dbReference type="InterPro" id="IPR011043">
    <property type="entry name" value="Gal_Oxase/kelch_b-propeller"/>
</dbReference>
<accession>R0I9A5</accession>
<dbReference type="InterPro" id="IPR017451">
    <property type="entry name" value="F-box-assoc_interact_dom"/>
</dbReference>